<sequence>MLPLIPIVTVAYLALSTSAFSIASNLRPSQRPLGESLQLVKTDLGPQSSLMSWLEQEERIALDRLLQNVAPGGVNAPDAAPGTVIASPSKSHPNYYYQWVRDAAITVGTLVELYREDSTSYVSSKIVPIIEAYAGLSNKIQHTHNPSGSFDDLSGLGEPKFMVDGTPYTENWGRPQRDGPPLRAITLMQYLSAYNISHAELWNSANGVNPFADLYDSRLPANSTIKADLEYVSHFWRESGFDLWEEVNGLHFFTAIVQLRALREGSKLASSFGDHGAARFYYDQASELEKTLLPRFWDSNKGHIVETLDSPRSGLDCGILLGSIHGTTPECSTDPSSASQCSHAPYSDEILVTLYEMVRDQRHRFPINAIPSQEAFDPLAGVGIGRYPEDGYNGYETIPETGNPWFLCTSSTSEVLYRTRLHLLATNSLKVTERGLPFWKALTLRANLQIGGYAKGDPVFIKAVERLQSVGDSFLAVLKTHVDGEGAMSEQFHRVSGFMEGARDLTWSYGAFLQAVRARKAAN</sequence>
<accession>A0A4Z1PJX7</accession>
<dbReference type="Proteomes" id="UP000298493">
    <property type="component" value="Unassembled WGS sequence"/>
</dbReference>
<keyword evidence="13" id="KW-1185">Reference proteome</keyword>
<evidence type="ECO:0000259" key="11">
    <source>
        <dbReference type="Pfam" id="PF00723"/>
    </source>
</evidence>
<dbReference type="Gene3D" id="1.50.10.10">
    <property type="match status" value="1"/>
</dbReference>
<comment type="similarity">
    <text evidence="2">Belongs to the glycosyl hydrolase 15 family.</text>
</comment>
<evidence type="ECO:0000256" key="9">
    <source>
        <dbReference type="ARBA" id="ARBA00033473"/>
    </source>
</evidence>
<evidence type="ECO:0000256" key="7">
    <source>
        <dbReference type="ARBA" id="ARBA00023326"/>
    </source>
</evidence>
<dbReference type="Pfam" id="PF00723">
    <property type="entry name" value="Glyco_hydro_15"/>
    <property type="match status" value="1"/>
</dbReference>
<proteinExistence type="inferred from homology"/>
<evidence type="ECO:0000313" key="12">
    <source>
        <dbReference type="EMBL" id="TID26091.1"/>
    </source>
</evidence>
<dbReference type="OrthoDB" id="6123450at2759"/>
<comment type="caution">
    <text evidence="12">The sequence shown here is derived from an EMBL/GenBank/DDBJ whole genome shotgun (WGS) entry which is preliminary data.</text>
</comment>
<dbReference type="InterPro" id="IPR012341">
    <property type="entry name" value="6hp_glycosidase-like_sf"/>
</dbReference>
<keyword evidence="6" id="KW-0326">Glycosidase</keyword>
<evidence type="ECO:0000256" key="2">
    <source>
        <dbReference type="ARBA" id="ARBA00006188"/>
    </source>
</evidence>
<evidence type="ECO:0000256" key="5">
    <source>
        <dbReference type="ARBA" id="ARBA00023277"/>
    </source>
</evidence>
<evidence type="ECO:0000256" key="6">
    <source>
        <dbReference type="ARBA" id="ARBA00023295"/>
    </source>
</evidence>
<evidence type="ECO:0000256" key="8">
    <source>
        <dbReference type="ARBA" id="ARBA00033442"/>
    </source>
</evidence>
<dbReference type="PANTHER" id="PTHR31616:SF9">
    <property type="entry name" value="GLUCOAMYLASE, INTRACELLULAR SPORULATION-SPECIFIC"/>
    <property type="match status" value="1"/>
</dbReference>
<dbReference type="GO" id="GO:0000272">
    <property type="term" value="P:polysaccharide catabolic process"/>
    <property type="evidence" value="ECO:0007669"/>
    <property type="project" value="UniProtKB-KW"/>
</dbReference>
<dbReference type="InterPro" id="IPR011613">
    <property type="entry name" value="GH15-like"/>
</dbReference>
<keyword evidence="7" id="KW-0624">Polysaccharide degradation</keyword>
<dbReference type="STRING" id="86259.A0A4Z1PJX7"/>
<gene>
    <name evidence="12" type="ORF">E6O75_ATG03954</name>
</gene>
<protein>
    <recommendedName>
        <fullName evidence="3">glucan 1,4-alpha-glucosidase</fullName>
        <ecNumber evidence="3">3.2.1.3</ecNumber>
    </recommendedName>
    <alternativeName>
        <fullName evidence="9">1,4-alpha-D-glucan glucohydrolase</fullName>
    </alternativeName>
    <alternativeName>
        <fullName evidence="8">Glucan 1,4-alpha-glucosidase</fullName>
    </alternativeName>
</protein>
<evidence type="ECO:0000313" key="13">
    <source>
        <dbReference type="Proteomes" id="UP000298493"/>
    </source>
</evidence>
<dbReference type="EC" id="3.2.1.3" evidence="3"/>
<dbReference type="InterPro" id="IPR046966">
    <property type="entry name" value="Glucoamylase_active_site"/>
</dbReference>
<feature type="signal peptide" evidence="10">
    <location>
        <begin position="1"/>
        <end position="19"/>
    </location>
</feature>
<feature type="domain" description="GH15-like" evidence="11">
    <location>
        <begin position="60"/>
        <end position="516"/>
    </location>
</feature>
<feature type="chain" id="PRO_5021409881" description="glucan 1,4-alpha-glucosidase" evidence="10">
    <location>
        <begin position="20"/>
        <end position="523"/>
    </location>
</feature>
<reference evidence="12 13" key="1">
    <citation type="submission" date="2019-04" db="EMBL/GenBank/DDBJ databases">
        <title>High contiguity whole genome sequence and gene annotation resource for two Venturia nashicola isolates.</title>
        <authorList>
            <person name="Prokchorchik M."/>
            <person name="Won K."/>
            <person name="Lee Y."/>
            <person name="Choi E.D."/>
            <person name="Segonzac C."/>
            <person name="Sohn K.H."/>
        </authorList>
    </citation>
    <scope>NUCLEOTIDE SEQUENCE [LARGE SCALE GENOMIC DNA]</scope>
    <source>
        <strain evidence="12 13">PRI2</strain>
    </source>
</reference>
<dbReference type="GO" id="GO:0000324">
    <property type="term" value="C:fungal-type vacuole"/>
    <property type="evidence" value="ECO:0007669"/>
    <property type="project" value="TreeGrafter"/>
</dbReference>
<evidence type="ECO:0000256" key="3">
    <source>
        <dbReference type="ARBA" id="ARBA00012593"/>
    </source>
</evidence>
<organism evidence="12 13">
    <name type="scientific">Venturia nashicola</name>
    <dbReference type="NCBI Taxonomy" id="86259"/>
    <lineage>
        <taxon>Eukaryota</taxon>
        <taxon>Fungi</taxon>
        <taxon>Dikarya</taxon>
        <taxon>Ascomycota</taxon>
        <taxon>Pezizomycotina</taxon>
        <taxon>Dothideomycetes</taxon>
        <taxon>Pleosporomycetidae</taxon>
        <taxon>Venturiales</taxon>
        <taxon>Venturiaceae</taxon>
        <taxon>Venturia</taxon>
    </lineage>
</organism>
<dbReference type="InterPro" id="IPR008928">
    <property type="entry name" value="6-hairpin_glycosidase_sf"/>
</dbReference>
<comment type="catalytic activity">
    <reaction evidence="1">
        <text>Hydrolysis of terminal (1-&gt;4)-linked alpha-D-glucose residues successively from non-reducing ends of the chains with release of beta-D-glucose.</text>
        <dbReference type="EC" id="3.2.1.3"/>
    </reaction>
</comment>
<dbReference type="AlphaFoldDB" id="A0A4Z1PJX7"/>
<keyword evidence="10" id="KW-0732">Signal</keyword>
<dbReference type="PRINTS" id="PR00736">
    <property type="entry name" value="GLHYDRLASE15"/>
</dbReference>
<dbReference type="SUPFAM" id="SSF48208">
    <property type="entry name" value="Six-hairpin glycosidases"/>
    <property type="match status" value="1"/>
</dbReference>
<dbReference type="GO" id="GO:0004339">
    <property type="term" value="F:glucan 1,4-alpha-glucosidase activity"/>
    <property type="evidence" value="ECO:0007669"/>
    <property type="project" value="UniProtKB-EC"/>
</dbReference>
<keyword evidence="5" id="KW-0119">Carbohydrate metabolism</keyword>
<dbReference type="EMBL" id="SNSC02000003">
    <property type="protein sequence ID" value="TID26091.1"/>
    <property type="molecule type" value="Genomic_DNA"/>
</dbReference>
<evidence type="ECO:0000256" key="10">
    <source>
        <dbReference type="SAM" id="SignalP"/>
    </source>
</evidence>
<evidence type="ECO:0000256" key="4">
    <source>
        <dbReference type="ARBA" id="ARBA00022801"/>
    </source>
</evidence>
<dbReference type="InterPro" id="IPR000165">
    <property type="entry name" value="Glucoamylase"/>
</dbReference>
<dbReference type="PROSITE" id="PS00820">
    <property type="entry name" value="GLUCOAMYLASE"/>
    <property type="match status" value="1"/>
</dbReference>
<dbReference type="PANTHER" id="PTHR31616">
    <property type="entry name" value="TREHALASE"/>
    <property type="match status" value="1"/>
</dbReference>
<evidence type="ECO:0000256" key="1">
    <source>
        <dbReference type="ARBA" id="ARBA00001863"/>
    </source>
</evidence>
<name>A0A4Z1PJX7_9PEZI</name>
<keyword evidence="4 12" id="KW-0378">Hydrolase</keyword>